<evidence type="ECO:0000313" key="9">
    <source>
        <dbReference type="EMBL" id="OSM07072.1"/>
    </source>
</evidence>
<evidence type="ECO:0000256" key="6">
    <source>
        <dbReference type="SAM" id="Phobius"/>
    </source>
</evidence>
<keyword evidence="4" id="KW-0902">Two-component regulatory system</keyword>
<evidence type="ECO:0000256" key="2">
    <source>
        <dbReference type="ARBA" id="ARBA00012438"/>
    </source>
</evidence>
<dbReference type="STRING" id="1434232.MAIT1_00012"/>
<evidence type="ECO:0000256" key="1">
    <source>
        <dbReference type="ARBA" id="ARBA00000085"/>
    </source>
</evidence>
<feature type="modified residue" description="4-aspartylphosphate" evidence="5">
    <location>
        <position position="552"/>
    </location>
</feature>
<dbReference type="InterPro" id="IPR036097">
    <property type="entry name" value="HisK_dim/P_sf"/>
</dbReference>
<keyword evidence="6" id="KW-1133">Transmembrane helix</keyword>
<dbReference type="PROSITE" id="PS50110">
    <property type="entry name" value="RESPONSE_REGULATORY"/>
    <property type="match status" value="1"/>
</dbReference>
<comment type="caution">
    <text evidence="9">The sequence shown here is derived from an EMBL/GenBank/DDBJ whole genome shotgun (WGS) entry which is preliminary data.</text>
</comment>
<dbReference type="FunFam" id="3.30.565.10:FF:000010">
    <property type="entry name" value="Sensor histidine kinase RcsC"/>
    <property type="match status" value="1"/>
</dbReference>
<dbReference type="PANTHER" id="PTHR45339:SF1">
    <property type="entry name" value="HYBRID SIGNAL TRANSDUCTION HISTIDINE KINASE J"/>
    <property type="match status" value="1"/>
</dbReference>
<sequence>MSPWIQESLSMRLARIGMVLALLLGLVMGAFQVWLDFDREARALDAEIEQILTVAAYAATPTAQRLDDLTAQQIVAGLLRYPFIRSAELVTDLNTVLAKTERPDQNSRTRWLTQQFTTHLSRYAVTLHAKENPSRQYGSLRIVVDRDVAFRDFFGRAGVILISGILRNLLLALLLFVAFQRLLARPLTDMVNTWSNIDPAHMNGDRLPELPRHRYDELGQLTTCGNAFLDASQAHLQQRKKLESALLTAVEQAQDANQAKSEFLAMVSHEIRTPMNVVIGLTDLLYEQCENPDDTEKLARVQQAGNALLELVDNILDLSRLESGALMLKPAPFNPLAIARETLNLFAQHADEKGVALHLESSDELPEQVMGDGARLRQILIHLVGNGVKFTQQGAVTLRLHPAANQRGGIHLQVIDTGPGIDPHQQARIFEPFTQGDSALTRRHGGSGLGLSITRHLTHLMGGAIQLLSEPDQGSHFHLILPLPAVSEPTPAPTPQPASPMRLLLAEDNADNRMLIQTFLRNTPHDLVMVENGREAVDRYAEDGGFDLVLMDIQMPVLDGYGATRAIRAIQKERNAPRTPVIALTAHALERDREFSLEVGCDEHLTKPIRKRELLEALQRWSDKLAETDTPSSTLQTALPPA</sequence>
<reference evidence="9 10" key="1">
    <citation type="journal article" date="2016" name="BMC Genomics">
        <title>Combined genomic and structural analyses of a cultured magnetotactic bacterium reveals its niche adaptation to a dynamic environment.</title>
        <authorList>
            <person name="Araujo A.C."/>
            <person name="Morillo V."/>
            <person name="Cypriano J."/>
            <person name="Teixeira L.C."/>
            <person name="Leao P."/>
            <person name="Lyra S."/>
            <person name="Almeida L.G."/>
            <person name="Bazylinski D.A."/>
            <person name="Vasconcellos A.T."/>
            <person name="Abreu F."/>
            <person name="Lins U."/>
        </authorList>
    </citation>
    <scope>NUCLEOTIDE SEQUENCE [LARGE SCALE GENOMIC DNA]</scope>
    <source>
        <strain evidence="9 10">IT-1</strain>
    </source>
</reference>
<dbReference type="Gene3D" id="1.10.287.130">
    <property type="match status" value="1"/>
</dbReference>
<evidence type="ECO:0000256" key="3">
    <source>
        <dbReference type="ARBA" id="ARBA00022553"/>
    </source>
</evidence>
<dbReference type="InterPro" id="IPR003661">
    <property type="entry name" value="HisK_dim/P_dom"/>
</dbReference>
<evidence type="ECO:0000313" key="10">
    <source>
        <dbReference type="Proteomes" id="UP000194003"/>
    </source>
</evidence>
<dbReference type="SMART" id="SM00387">
    <property type="entry name" value="HATPase_c"/>
    <property type="match status" value="1"/>
</dbReference>
<dbReference type="Proteomes" id="UP000194003">
    <property type="component" value="Unassembled WGS sequence"/>
</dbReference>
<dbReference type="InterPro" id="IPR003594">
    <property type="entry name" value="HATPase_dom"/>
</dbReference>
<keyword evidence="3 5" id="KW-0597">Phosphoprotein</keyword>
<dbReference type="Gene3D" id="3.30.565.10">
    <property type="entry name" value="Histidine kinase-like ATPase, C-terminal domain"/>
    <property type="match status" value="1"/>
</dbReference>
<dbReference type="InterPro" id="IPR011006">
    <property type="entry name" value="CheY-like_superfamily"/>
</dbReference>
<dbReference type="Pfam" id="PF02518">
    <property type="entry name" value="HATPase_c"/>
    <property type="match status" value="1"/>
</dbReference>
<dbReference type="InterPro" id="IPR001789">
    <property type="entry name" value="Sig_transdc_resp-reg_receiver"/>
</dbReference>
<dbReference type="CDD" id="cd00082">
    <property type="entry name" value="HisKA"/>
    <property type="match status" value="1"/>
</dbReference>
<keyword evidence="6" id="KW-0472">Membrane</keyword>
<dbReference type="Pfam" id="PF00072">
    <property type="entry name" value="Response_reg"/>
    <property type="match status" value="1"/>
</dbReference>
<dbReference type="Gene3D" id="3.40.50.2300">
    <property type="match status" value="1"/>
</dbReference>
<dbReference type="SMART" id="SM00388">
    <property type="entry name" value="HisKA"/>
    <property type="match status" value="1"/>
</dbReference>
<dbReference type="SMART" id="SM00448">
    <property type="entry name" value="REC"/>
    <property type="match status" value="1"/>
</dbReference>
<dbReference type="EC" id="2.7.13.3" evidence="2"/>
<dbReference type="PROSITE" id="PS50109">
    <property type="entry name" value="HIS_KIN"/>
    <property type="match status" value="1"/>
</dbReference>
<evidence type="ECO:0000256" key="4">
    <source>
        <dbReference type="ARBA" id="ARBA00023012"/>
    </source>
</evidence>
<feature type="transmembrane region" description="Helical" evidence="6">
    <location>
        <begin position="153"/>
        <end position="179"/>
    </location>
</feature>
<feature type="domain" description="Histidine kinase" evidence="7">
    <location>
        <begin position="266"/>
        <end position="485"/>
    </location>
</feature>
<dbReference type="PRINTS" id="PR00344">
    <property type="entry name" value="BCTRLSENSOR"/>
</dbReference>
<dbReference type="GO" id="GO:0000155">
    <property type="term" value="F:phosphorelay sensor kinase activity"/>
    <property type="evidence" value="ECO:0007669"/>
    <property type="project" value="InterPro"/>
</dbReference>
<dbReference type="OrthoDB" id="7178349at2"/>
<evidence type="ECO:0000256" key="5">
    <source>
        <dbReference type="PROSITE-ProRule" id="PRU00169"/>
    </source>
</evidence>
<feature type="transmembrane region" description="Helical" evidence="6">
    <location>
        <begin position="12"/>
        <end position="35"/>
    </location>
</feature>
<dbReference type="CDD" id="cd17546">
    <property type="entry name" value="REC_hyHK_CKI1_RcsC-like"/>
    <property type="match status" value="1"/>
</dbReference>
<accession>A0A1Y2K8R3</accession>
<dbReference type="SUPFAM" id="SSF47384">
    <property type="entry name" value="Homodimeric domain of signal transducing histidine kinase"/>
    <property type="match status" value="1"/>
</dbReference>
<organism evidence="9 10">
    <name type="scientific">Magnetofaba australis IT-1</name>
    <dbReference type="NCBI Taxonomy" id="1434232"/>
    <lineage>
        <taxon>Bacteria</taxon>
        <taxon>Pseudomonadati</taxon>
        <taxon>Pseudomonadota</taxon>
        <taxon>Magnetococcia</taxon>
        <taxon>Magnetococcales</taxon>
        <taxon>Magnetococcaceae</taxon>
        <taxon>Magnetofaba</taxon>
    </lineage>
</organism>
<dbReference type="SUPFAM" id="SSF52172">
    <property type="entry name" value="CheY-like"/>
    <property type="match status" value="1"/>
</dbReference>
<dbReference type="SUPFAM" id="SSF55874">
    <property type="entry name" value="ATPase domain of HSP90 chaperone/DNA topoisomerase II/histidine kinase"/>
    <property type="match status" value="1"/>
</dbReference>
<dbReference type="InterPro" id="IPR005467">
    <property type="entry name" value="His_kinase_dom"/>
</dbReference>
<dbReference type="RefSeq" id="WP_143814643.1">
    <property type="nucleotide sequence ID" value="NZ_LVJN01000015.1"/>
</dbReference>
<proteinExistence type="predicted"/>
<dbReference type="PANTHER" id="PTHR45339">
    <property type="entry name" value="HYBRID SIGNAL TRANSDUCTION HISTIDINE KINASE J"/>
    <property type="match status" value="1"/>
</dbReference>
<dbReference type="CDD" id="cd16922">
    <property type="entry name" value="HATPase_EvgS-ArcB-TorS-like"/>
    <property type="match status" value="1"/>
</dbReference>
<evidence type="ECO:0000259" key="8">
    <source>
        <dbReference type="PROSITE" id="PS50110"/>
    </source>
</evidence>
<dbReference type="Pfam" id="PF00512">
    <property type="entry name" value="HisKA"/>
    <property type="match status" value="1"/>
</dbReference>
<name>A0A1Y2K8R3_9PROT</name>
<comment type="catalytic activity">
    <reaction evidence="1">
        <text>ATP + protein L-histidine = ADP + protein N-phospho-L-histidine.</text>
        <dbReference type="EC" id="2.7.13.3"/>
    </reaction>
</comment>
<dbReference type="InterPro" id="IPR004358">
    <property type="entry name" value="Sig_transdc_His_kin-like_C"/>
</dbReference>
<keyword evidence="6" id="KW-0812">Transmembrane</keyword>
<dbReference type="InterPro" id="IPR036890">
    <property type="entry name" value="HATPase_C_sf"/>
</dbReference>
<keyword evidence="10" id="KW-1185">Reference proteome</keyword>
<feature type="domain" description="Response regulatory" evidence="8">
    <location>
        <begin position="502"/>
        <end position="622"/>
    </location>
</feature>
<evidence type="ECO:0000259" key="7">
    <source>
        <dbReference type="PROSITE" id="PS50109"/>
    </source>
</evidence>
<dbReference type="EMBL" id="LVJN01000015">
    <property type="protein sequence ID" value="OSM07072.1"/>
    <property type="molecule type" value="Genomic_DNA"/>
</dbReference>
<protein>
    <recommendedName>
        <fullName evidence="2">histidine kinase</fullName>
        <ecNumber evidence="2">2.7.13.3</ecNumber>
    </recommendedName>
</protein>
<dbReference type="AlphaFoldDB" id="A0A1Y2K8R3"/>
<gene>
    <name evidence="9" type="primary">rpfC</name>
    <name evidence="9" type="ORF">MAIT1_00012</name>
</gene>